<evidence type="ECO:0000313" key="2">
    <source>
        <dbReference type="Proteomes" id="UP000887574"/>
    </source>
</evidence>
<dbReference type="Proteomes" id="UP000887574">
    <property type="component" value="Unplaced"/>
</dbReference>
<dbReference type="PANTHER" id="PTHR10492:SF57">
    <property type="entry name" value="ATP-DEPENDENT DNA HELICASE"/>
    <property type="match status" value="1"/>
</dbReference>
<feature type="compositionally biased region" description="Pro residues" evidence="1">
    <location>
        <begin position="285"/>
        <end position="294"/>
    </location>
</feature>
<feature type="region of interest" description="Disordered" evidence="1">
    <location>
        <begin position="275"/>
        <end position="294"/>
    </location>
</feature>
<evidence type="ECO:0000256" key="1">
    <source>
        <dbReference type="SAM" id="MobiDB-lite"/>
    </source>
</evidence>
<organism evidence="2 3">
    <name type="scientific">Ditylenchus dipsaci</name>
    <dbReference type="NCBI Taxonomy" id="166011"/>
    <lineage>
        <taxon>Eukaryota</taxon>
        <taxon>Metazoa</taxon>
        <taxon>Ecdysozoa</taxon>
        <taxon>Nematoda</taxon>
        <taxon>Chromadorea</taxon>
        <taxon>Rhabditida</taxon>
        <taxon>Tylenchina</taxon>
        <taxon>Tylenchomorpha</taxon>
        <taxon>Sphaerularioidea</taxon>
        <taxon>Anguinidae</taxon>
        <taxon>Anguininae</taxon>
        <taxon>Ditylenchus</taxon>
    </lineage>
</organism>
<dbReference type="WBParaSite" id="jg20123">
    <property type="protein sequence ID" value="jg20123"/>
    <property type="gene ID" value="jg20123"/>
</dbReference>
<dbReference type="AlphaFoldDB" id="A0A915DI04"/>
<protein>
    <submittedName>
        <fullName evidence="3">Uncharacterized protein</fullName>
    </submittedName>
</protein>
<proteinExistence type="predicted"/>
<sequence>MGARSKYVTKGSARYITKGAPLMYVGTQRGRLRPGQPEVVDYDRMAHEAKTSHTSYGLPTHEPNREPLFYLAGQVNAVAANYLQGNRRVSELLAAFILWNTKPASRQFTFEELPFYYWFDKKTKSSTEKRSAVALRLLLLHVKGPLSFEHLSTVSTRQDDAPDFVQAARALGLLEDEDIWRQTMDEAAHFSNCRQMRKLFVQILVHSSPPVHTARQLIISLYEKGESTSMCLIEYMLRQHDMSCRQWSLPEPVGFLMPTVREQVQDYFFPGQQHLNDELPDEAGPTPPPDFFPI</sequence>
<evidence type="ECO:0000313" key="3">
    <source>
        <dbReference type="WBParaSite" id="jg20123"/>
    </source>
</evidence>
<keyword evidence="2" id="KW-1185">Reference proteome</keyword>
<name>A0A915DI04_9BILA</name>
<reference evidence="3" key="1">
    <citation type="submission" date="2022-11" db="UniProtKB">
        <authorList>
            <consortium name="WormBaseParasite"/>
        </authorList>
    </citation>
    <scope>IDENTIFICATION</scope>
</reference>
<dbReference type="PANTHER" id="PTHR10492">
    <property type="match status" value="1"/>
</dbReference>
<accession>A0A915DI04</accession>